<dbReference type="GO" id="GO:0008168">
    <property type="term" value="F:methyltransferase activity"/>
    <property type="evidence" value="ECO:0007669"/>
    <property type="project" value="UniProtKB-KW"/>
</dbReference>
<dbReference type="Gene3D" id="3.40.50.150">
    <property type="entry name" value="Vaccinia Virus protein VP39"/>
    <property type="match status" value="2"/>
</dbReference>
<reference evidence="5 6" key="1">
    <citation type="journal article" date="2023" name="BMC Biotechnol.">
        <title>Vitis rotundifolia cv Carlos genome sequencing.</title>
        <authorList>
            <person name="Huff M."/>
            <person name="Hulse-Kemp A."/>
            <person name="Scheffler B."/>
            <person name="Youngblood R."/>
            <person name="Simpson S."/>
            <person name="Babiker E."/>
            <person name="Staton M."/>
        </authorList>
    </citation>
    <scope>NUCLEOTIDE SEQUENCE [LARGE SCALE GENOMIC DNA]</scope>
    <source>
        <tissue evidence="5">Leaf</tissue>
    </source>
</reference>
<dbReference type="InterPro" id="IPR042086">
    <property type="entry name" value="MeTrfase_capping"/>
</dbReference>
<dbReference type="InterPro" id="IPR029063">
    <property type="entry name" value="SAM-dependent_MTases_sf"/>
</dbReference>
<keyword evidence="2" id="KW-0808">Transferase</keyword>
<dbReference type="GO" id="GO:0032259">
    <property type="term" value="P:methylation"/>
    <property type="evidence" value="ECO:0007669"/>
    <property type="project" value="UniProtKB-KW"/>
</dbReference>
<accession>A0AA38ZDS4</accession>
<dbReference type="Pfam" id="PF03492">
    <property type="entry name" value="Methyltransf_7"/>
    <property type="match status" value="2"/>
</dbReference>
<dbReference type="PANTHER" id="PTHR31009">
    <property type="entry name" value="S-ADENOSYL-L-METHIONINE:CARBOXYL METHYLTRANSFERASE FAMILY PROTEIN"/>
    <property type="match status" value="1"/>
</dbReference>
<keyword evidence="1" id="KW-0489">Methyltransferase</keyword>
<organism evidence="5 6">
    <name type="scientific">Vitis rotundifolia</name>
    <name type="common">Muscadine grape</name>
    <dbReference type="NCBI Taxonomy" id="103349"/>
    <lineage>
        <taxon>Eukaryota</taxon>
        <taxon>Viridiplantae</taxon>
        <taxon>Streptophyta</taxon>
        <taxon>Embryophyta</taxon>
        <taxon>Tracheophyta</taxon>
        <taxon>Spermatophyta</taxon>
        <taxon>Magnoliopsida</taxon>
        <taxon>eudicotyledons</taxon>
        <taxon>Gunneridae</taxon>
        <taxon>Pentapetalae</taxon>
        <taxon>rosids</taxon>
        <taxon>Vitales</taxon>
        <taxon>Vitaceae</taxon>
        <taxon>Viteae</taxon>
        <taxon>Vitis</taxon>
    </lineage>
</organism>
<evidence type="ECO:0000313" key="6">
    <source>
        <dbReference type="Proteomes" id="UP001168098"/>
    </source>
</evidence>
<evidence type="ECO:0000256" key="1">
    <source>
        <dbReference type="ARBA" id="ARBA00022603"/>
    </source>
</evidence>
<dbReference type="Proteomes" id="UP001168098">
    <property type="component" value="Unassembled WGS sequence"/>
</dbReference>
<keyword evidence="4" id="KW-0460">Magnesium</keyword>
<dbReference type="GO" id="GO:0046872">
    <property type="term" value="F:metal ion binding"/>
    <property type="evidence" value="ECO:0007669"/>
    <property type="project" value="UniProtKB-KW"/>
</dbReference>
<evidence type="ECO:0000256" key="2">
    <source>
        <dbReference type="ARBA" id="ARBA00022679"/>
    </source>
</evidence>
<keyword evidence="6" id="KW-1185">Reference proteome</keyword>
<evidence type="ECO:0000256" key="4">
    <source>
        <dbReference type="ARBA" id="ARBA00022842"/>
    </source>
</evidence>
<dbReference type="EMBL" id="JARBHA010000012">
    <property type="protein sequence ID" value="KAJ9687032.1"/>
    <property type="molecule type" value="Genomic_DNA"/>
</dbReference>
<evidence type="ECO:0000256" key="3">
    <source>
        <dbReference type="ARBA" id="ARBA00022723"/>
    </source>
</evidence>
<protein>
    <submittedName>
        <fullName evidence="5">Uncharacterized protein</fullName>
    </submittedName>
</protein>
<dbReference type="AlphaFoldDB" id="A0AA38ZDS4"/>
<dbReference type="InterPro" id="IPR005299">
    <property type="entry name" value="MeTrfase_7"/>
</dbReference>
<evidence type="ECO:0000313" key="5">
    <source>
        <dbReference type="EMBL" id="KAJ9687032.1"/>
    </source>
</evidence>
<dbReference type="SUPFAM" id="SSF53335">
    <property type="entry name" value="S-adenosyl-L-methionine-dependent methyltransferases"/>
    <property type="match status" value="2"/>
</dbReference>
<comment type="caution">
    <text evidence="5">The sequence shown here is derived from an EMBL/GenBank/DDBJ whole genome shotgun (WGS) entry which is preliminary data.</text>
</comment>
<proteinExistence type="predicted"/>
<gene>
    <name evidence="5" type="ORF">PVL29_015763</name>
</gene>
<keyword evidence="3" id="KW-0479">Metal-binding</keyword>
<dbReference type="Gene3D" id="1.10.1200.270">
    <property type="entry name" value="Methyltransferase, alpha-helical capping domain"/>
    <property type="match status" value="2"/>
</dbReference>
<sequence>MEVQQVLCMKRGDGEASYANNSLLQKKVILEVKPILEESITELYCNTFPECLKIADLGCSSGPNTFLPLWEIIDCIGATCSRFSREPPAFQIFLNDLPQNDFNAIFKSLARFYERIEKEKEGMSGQCFIAGVPGSFHRRLFPDRSIHFVHSSYSLHWLSQVPEGLVSESGTPLNKGNIHLTVATPPSVHKAYLNQFERDFTAFLRLRSQEIIHGGHMLLTLLGSDGNGQNSSTDRLYNICELISITLKDMVTEGSIQESELDSFNIPLYMPSPEEVRSVIQRESSFTLLRLETFKLDWDDNIDDGNKDQVFDKHGRARYVVMRIRAIGEPILAGHFGGAVMDSLFHRFFMKVVENIEMGKGIYTNLKKVILEVKPMLEESITELYCTTFPECLKIADLGCSSGPNTLLPLWEIVECIGRSCVRLSRKPPMFQVFLNDLPHNDFNSIFRSLGSFYEKLEKEKEGGKFGECLIAGMPGSFHKRLFPDHSIHFVHSSYGLHWLSQVPEGLVSESGTPLNKGNIHIAETSPPGVHGAYLNQFERDFTAFLKLRSQEIIPGGRMLLTLLGSEPKHFCKIWELISTSLNDLVIEGFVQESKLDQCNIPLYMPTAEEVKDVVQREGSFNLLRLETFRLDWDAHIDDGNKDLVFDRFERAKYVVMGMRAVAEPLLISHFGDRIMDNLFHRFFMKVADDIEAGKDICINHIMSLTKV</sequence>
<name>A0AA38ZDS4_VITRO</name>